<dbReference type="RefSeq" id="WP_154326830.1">
    <property type="nucleotide sequence ID" value="NZ_CP045696.1"/>
</dbReference>
<dbReference type="EMBL" id="VULT01000018">
    <property type="protein sequence ID" value="MSS18255.1"/>
    <property type="molecule type" value="Genomic_DNA"/>
</dbReference>
<dbReference type="GO" id="GO:0044718">
    <property type="term" value="P:siderophore transmembrane transport"/>
    <property type="evidence" value="ECO:0007669"/>
    <property type="project" value="TreeGrafter"/>
</dbReference>
<evidence type="ECO:0000259" key="14">
    <source>
        <dbReference type="Pfam" id="PF07715"/>
    </source>
</evidence>
<keyword evidence="4 10" id="KW-0812">Transmembrane</keyword>
<keyword evidence="7 10" id="KW-0472">Membrane</keyword>
<keyword evidence="5 12" id="KW-0732">Signal</keyword>
<dbReference type="PROSITE" id="PS52016">
    <property type="entry name" value="TONB_DEPENDENT_REC_3"/>
    <property type="match status" value="1"/>
</dbReference>
<evidence type="ECO:0000256" key="4">
    <source>
        <dbReference type="ARBA" id="ARBA00022692"/>
    </source>
</evidence>
<accession>A0A6L5XFI0</accession>
<dbReference type="AlphaFoldDB" id="A0A6L5XFI0"/>
<comment type="subcellular location">
    <subcellularLocation>
        <location evidence="1 10">Cell outer membrane</location>
        <topology evidence="1 10">Multi-pass membrane protein</topology>
    </subcellularLocation>
</comment>
<keyword evidence="6 11" id="KW-0798">TonB box</keyword>
<evidence type="ECO:0000256" key="12">
    <source>
        <dbReference type="SAM" id="SignalP"/>
    </source>
</evidence>
<keyword evidence="2 10" id="KW-0813">Transport</keyword>
<evidence type="ECO:0000256" key="7">
    <source>
        <dbReference type="ARBA" id="ARBA00023136"/>
    </source>
</evidence>
<evidence type="ECO:0000256" key="3">
    <source>
        <dbReference type="ARBA" id="ARBA00022452"/>
    </source>
</evidence>
<dbReference type="Gene3D" id="2.60.40.1120">
    <property type="entry name" value="Carboxypeptidase-like, regulatory domain"/>
    <property type="match status" value="1"/>
</dbReference>
<evidence type="ECO:0000313" key="15">
    <source>
        <dbReference type="EMBL" id="MSS18255.1"/>
    </source>
</evidence>
<dbReference type="CDD" id="cd01347">
    <property type="entry name" value="ligand_gated_channel"/>
    <property type="match status" value="1"/>
</dbReference>
<dbReference type="InterPro" id="IPR012910">
    <property type="entry name" value="Plug_dom"/>
</dbReference>
<dbReference type="GO" id="GO:0015344">
    <property type="term" value="F:siderophore uptake transmembrane transporter activity"/>
    <property type="evidence" value="ECO:0007669"/>
    <property type="project" value="TreeGrafter"/>
</dbReference>
<dbReference type="PANTHER" id="PTHR30069:SF29">
    <property type="entry name" value="HEMOGLOBIN AND HEMOGLOBIN-HAPTOGLOBIN-BINDING PROTEIN 1-RELATED"/>
    <property type="match status" value="1"/>
</dbReference>
<feature type="signal peptide" evidence="12">
    <location>
        <begin position="1"/>
        <end position="18"/>
    </location>
</feature>
<gene>
    <name evidence="15" type="ORF">FYJ29_10860</name>
</gene>
<proteinExistence type="inferred from homology"/>
<dbReference type="InterPro" id="IPR000531">
    <property type="entry name" value="Beta-barrel_TonB"/>
</dbReference>
<evidence type="ECO:0000256" key="11">
    <source>
        <dbReference type="RuleBase" id="RU003357"/>
    </source>
</evidence>
<evidence type="ECO:0000256" key="5">
    <source>
        <dbReference type="ARBA" id="ARBA00022729"/>
    </source>
</evidence>
<dbReference type="Gene3D" id="2.170.130.10">
    <property type="entry name" value="TonB-dependent receptor, plug domain"/>
    <property type="match status" value="1"/>
</dbReference>
<keyword evidence="9 10" id="KW-0998">Cell outer membrane</keyword>
<dbReference type="Pfam" id="PF13715">
    <property type="entry name" value="CarbopepD_reg_2"/>
    <property type="match status" value="1"/>
</dbReference>
<evidence type="ECO:0000313" key="16">
    <source>
        <dbReference type="Proteomes" id="UP000483362"/>
    </source>
</evidence>
<evidence type="ECO:0000256" key="6">
    <source>
        <dbReference type="ARBA" id="ARBA00023077"/>
    </source>
</evidence>
<keyword evidence="8 15" id="KW-0675">Receptor</keyword>
<evidence type="ECO:0000256" key="2">
    <source>
        <dbReference type="ARBA" id="ARBA00022448"/>
    </source>
</evidence>
<dbReference type="InterPro" id="IPR008969">
    <property type="entry name" value="CarboxyPept-like_regulatory"/>
</dbReference>
<organism evidence="15 16">
    <name type="scientific">Sodaliphilus pleomorphus</name>
    <dbReference type="NCBI Taxonomy" id="2606626"/>
    <lineage>
        <taxon>Bacteria</taxon>
        <taxon>Pseudomonadati</taxon>
        <taxon>Bacteroidota</taxon>
        <taxon>Bacteroidia</taxon>
        <taxon>Bacteroidales</taxon>
        <taxon>Muribaculaceae</taxon>
        <taxon>Sodaliphilus</taxon>
    </lineage>
</organism>
<comment type="caution">
    <text evidence="15">The sequence shown here is derived from an EMBL/GenBank/DDBJ whole genome shotgun (WGS) entry which is preliminary data.</text>
</comment>
<dbReference type="SUPFAM" id="SSF49464">
    <property type="entry name" value="Carboxypeptidase regulatory domain-like"/>
    <property type="match status" value="1"/>
</dbReference>
<evidence type="ECO:0000256" key="8">
    <source>
        <dbReference type="ARBA" id="ARBA00023170"/>
    </source>
</evidence>
<dbReference type="SUPFAM" id="SSF56935">
    <property type="entry name" value="Porins"/>
    <property type="match status" value="1"/>
</dbReference>
<feature type="domain" description="TonB-dependent receptor plug" evidence="14">
    <location>
        <begin position="126"/>
        <end position="229"/>
    </location>
</feature>
<reference evidence="15 16" key="1">
    <citation type="submission" date="2019-08" db="EMBL/GenBank/DDBJ databases">
        <title>In-depth cultivation of the pig gut microbiome towards novel bacterial diversity and tailored functional studies.</title>
        <authorList>
            <person name="Wylensek D."/>
            <person name="Hitch T.C.A."/>
            <person name="Clavel T."/>
        </authorList>
    </citation>
    <scope>NUCLEOTIDE SEQUENCE [LARGE SCALE GENOMIC DNA]</scope>
    <source>
        <strain evidence="15 16">Oil-RF-744-WCA-WT-10</strain>
    </source>
</reference>
<dbReference type="Pfam" id="PF07715">
    <property type="entry name" value="Plug"/>
    <property type="match status" value="1"/>
</dbReference>
<dbReference type="Pfam" id="PF00593">
    <property type="entry name" value="TonB_dep_Rec_b-barrel"/>
    <property type="match status" value="1"/>
</dbReference>
<dbReference type="Proteomes" id="UP000483362">
    <property type="component" value="Unassembled WGS sequence"/>
</dbReference>
<dbReference type="InterPro" id="IPR039426">
    <property type="entry name" value="TonB-dep_rcpt-like"/>
</dbReference>
<evidence type="ECO:0000256" key="9">
    <source>
        <dbReference type="ARBA" id="ARBA00023237"/>
    </source>
</evidence>
<dbReference type="Gene3D" id="2.40.170.20">
    <property type="entry name" value="TonB-dependent receptor, beta-barrel domain"/>
    <property type="match status" value="1"/>
</dbReference>
<dbReference type="InterPro" id="IPR037066">
    <property type="entry name" value="Plug_dom_sf"/>
</dbReference>
<evidence type="ECO:0000259" key="13">
    <source>
        <dbReference type="Pfam" id="PF00593"/>
    </source>
</evidence>
<feature type="chain" id="PRO_5026963059" evidence="12">
    <location>
        <begin position="19"/>
        <end position="795"/>
    </location>
</feature>
<dbReference type="InterPro" id="IPR036942">
    <property type="entry name" value="Beta-barrel_TonB_sf"/>
</dbReference>
<evidence type="ECO:0000256" key="10">
    <source>
        <dbReference type="PROSITE-ProRule" id="PRU01360"/>
    </source>
</evidence>
<comment type="similarity">
    <text evidence="10 11">Belongs to the TonB-dependent receptor family.</text>
</comment>
<keyword evidence="3 10" id="KW-1134">Transmembrane beta strand</keyword>
<feature type="domain" description="TonB-dependent receptor-like beta-barrel" evidence="13">
    <location>
        <begin position="247"/>
        <end position="751"/>
    </location>
</feature>
<keyword evidence="16" id="KW-1185">Reference proteome</keyword>
<dbReference type="GO" id="GO:0009279">
    <property type="term" value="C:cell outer membrane"/>
    <property type="evidence" value="ECO:0007669"/>
    <property type="project" value="UniProtKB-SubCell"/>
</dbReference>
<sequence length="795" mass="87867">MKHIIMVVALLCCVMAMGATTISNSSNQASLQGYVTDAQDGDTLIGVTVALPELNIATTTDAKGHYSFRGLPQLTTTIQVSFLGHENITQQVNLAAAGRLDFVLKENSAMLKEVIVTGLTGKVLRKNSPTPVSVLTAREMQGTLSTNIIDAVAHEPGVAQVTTGTGISKPVIRGMGYNRVVVVNDGVRQEGQQWGDEHGIEIDPQSVSSVEILKGPASLMYGSDALAGVLIMHNDPVLSEGRLQANVVSQYQTNNGLLGYSLNMGGNQNGLVWNARYSQKLAHAYSNRYDGYVQNSQMREDAFNGLLGLNKSWGYSHLTFTYYHLKPGIVEGDRDEATGQFTRPAIAGGQEAEVIATSHDFHSYQPSLPYQHIHHYKAVLNNAFYLPKGSLRATVGYQRNRRQEYEDVLTPEQPGLDFLLHTVNYDAHYVSPQSQNWKIAAGINGMYQHSLNKGEECLVPAYNLFDLGIFATASYDLDRFHLSGGVRWDNRHLHAKALTEDDKTRFDDFARNMGAVSGSLGAIYNINEKVNLRINIARGFRAPNISELGSNGVHEGTLRYERGNQDLKPEYSWQFDLGFDYSSALVSAQLSLFANRIENYIFAHRLTQADGQAVLTDGYETFQYSAGNARLMGGEAVVDLHPVPKLHFSNSFSMVDAVQLHQHGQFRHLPYIPAHRWISQIKYDIVHDGRYISNTYAAIEIDCNFKQNHFYGAYGTETATPAYTLLNASAGTDILWKGRRVASVYITGSNLTNKAYQSHLSRLKYADKNQATGRTGVYNMGRNIGFKLVVPIDIK</sequence>
<evidence type="ECO:0000256" key="1">
    <source>
        <dbReference type="ARBA" id="ARBA00004571"/>
    </source>
</evidence>
<name>A0A6L5XFI0_9BACT</name>
<protein>
    <submittedName>
        <fullName evidence="15">TonB-dependent receptor</fullName>
    </submittedName>
</protein>
<dbReference type="PANTHER" id="PTHR30069">
    <property type="entry name" value="TONB-DEPENDENT OUTER MEMBRANE RECEPTOR"/>
    <property type="match status" value="1"/>
</dbReference>